<dbReference type="EMBL" id="SLUM01000015">
    <property type="protein sequence ID" value="TCL55741.1"/>
    <property type="molecule type" value="Genomic_DNA"/>
</dbReference>
<accession>A0A4R1QRT9</accession>
<evidence type="ECO:0000313" key="2">
    <source>
        <dbReference type="Proteomes" id="UP000295184"/>
    </source>
</evidence>
<gene>
    <name evidence="1" type="ORF">EDD77_1151</name>
</gene>
<name>A0A4R1QRT9_9FIRM</name>
<organism evidence="1 2">
    <name type="scientific">Allofournierella massiliensis</name>
    <dbReference type="NCBI Taxonomy" id="1650663"/>
    <lineage>
        <taxon>Bacteria</taxon>
        <taxon>Bacillati</taxon>
        <taxon>Bacillota</taxon>
        <taxon>Clostridia</taxon>
        <taxon>Eubacteriales</taxon>
        <taxon>Oscillospiraceae</taxon>
        <taxon>Allofournierella</taxon>
    </lineage>
</organism>
<comment type="caution">
    <text evidence="1">The sequence shown here is derived from an EMBL/GenBank/DDBJ whole genome shotgun (WGS) entry which is preliminary data.</text>
</comment>
<protein>
    <submittedName>
        <fullName evidence="1">Uncharacterized protein</fullName>
    </submittedName>
</protein>
<dbReference type="Proteomes" id="UP000295184">
    <property type="component" value="Unassembled WGS sequence"/>
</dbReference>
<proteinExistence type="predicted"/>
<dbReference type="STRING" id="1650663.GCA_001486665_02402"/>
<dbReference type="GeneID" id="42856710"/>
<reference evidence="1 2" key="1">
    <citation type="submission" date="2019-03" db="EMBL/GenBank/DDBJ databases">
        <title>Genomic Encyclopedia of Type Strains, Phase IV (KMG-IV): sequencing the most valuable type-strain genomes for metagenomic binning, comparative biology and taxonomic classification.</title>
        <authorList>
            <person name="Goeker M."/>
        </authorList>
    </citation>
    <scope>NUCLEOTIDE SEQUENCE [LARGE SCALE GENOMIC DNA]</scope>
    <source>
        <strain evidence="1 2">DSM 100451</strain>
    </source>
</reference>
<sequence length="232" mass="27366">MKIILYPKELLEMAWRKDKKLYVDDDAAEPPKCLRCGAVLAAHLPINALSRYANVYICESCGMDEALRDAARKPIPLEEWEAIKQGWLPKPEKGRICCLTTNCTFEEVFQHTYTPPMQIIKRPVSEVVYSRSDYDGYKWWTTWHNERGQKPAPELVAEIDKFQNTLFKLPAFRTLDTMKRFCRYAQPTNGTTEFNLYSETEHLYIWIRLITRFRDYNVYVHYYDKNAVEGTQ</sequence>
<dbReference type="AlphaFoldDB" id="A0A4R1QRT9"/>
<evidence type="ECO:0000313" key="1">
    <source>
        <dbReference type="EMBL" id="TCL55741.1"/>
    </source>
</evidence>
<dbReference type="RefSeq" id="WP_187120505.1">
    <property type="nucleotide sequence ID" value="NZ_CABKVM010000018.1"/>
</dbReference>